<reference evidence="1" key="2">
    <citation type="submission" date="2020-11" db="EMBL/GenBank/DDBJ databases">
        <authorList>
            <person name="McCartney M.A."/>
            <person name="Auch B."/>
            <person name="Kono T."/>
            <person name="Mallez S."/>
            <person name="Becker A."/>
            <person name="Gohl D.M."/>
            <person name="Silverstein K.A.T."/>
            <person name="Koren S."/>
            <person name="Bechman K.B."/>
            <person name="Herman A."/>
            <person name="Abrahante J.E."/>
            <person name="Garbe J."/>
        </authorList>
    </citation>
    <scope>NUCLEOTIDE SEQUENCE</scope>
    <source>
        <strain evidence="1">Duluth1</strain>
        <tissue evidence="1">Whole animal</tissue>
    </source>
</reference>
<reference evidence="1" key="1">
    <citation type="journal article" date="2019" name="bioRxiv">
        <title>The Genome of the Zebra Mussel, Dreissena polymorpha: A Resource for Invasive Species Research.</title>
        <authorList>
            <person name="McCartney M.A."/>
            <person name="Auch B."/>
            <person name="Kono T."/>
            <person name="Mallez S."/>
            <person name="Zhang Y."/>
            <person name="Obille A."/>
            <person name="Becker A."/>
            <person name="Abrahante J.E."/>
            <person name="Garbe J."/>
            <person name="Badalamenti J.P."/>
            <person name="Herman A."/>
            <person name="Mangelson H."/>
            <person name="Liachko I."/>
            <person name="Sullivan S."/>
            <person name="Sone E.D."/>
            <person name="Koren S."/>
            <person name="Silverstein K.A.T."/>
            <person name="Beckman K.B."/>
            <person name="Gohl D.M."/>
        </authorList>
    </citation>
    <scope>NUCLEOTIDE SEQUENCE</scope>
    <source>
        <strain evidence="1">Duluth1</strain>
        <tissue evidence="1">Whole animal</tissue>
    </source>
</reference>
<accession>A0A9D4ECY4</accession>
<proteinExistence type="predicted"/>
<dbReference type="EMBL" id="JAIWYP010000009">
    <property type="protein sequence ID" value="KAH3777421.1"/>
    <property type="molecule type" value="Genomic_DNA"/>
</dbReference>
<keyword evidence="2" id="KW-1185">Reference proteome</keyword>
<name>A0A9D4ECY4_DREPO</name>
<dbReference type="AlphaFoldDB" id="A0A9D4ECY4"/>
<gene>
    <name evidence="1" type="ORF">DPMN_178864</name>
</gene>
<comment type="caution">
    <text evidence="1">The sequence shown here is derived from an EMBL/GenBank/DDBJ whole genome shotgun (WGS) entry which is preliminary data.</text>
</comment>
<evidence type="ECO:0000313" key="1">
    <source>
        <dbReference type="EMBL" id="KAH3777421.1"/>
    </source>
</evidence>
<protein>
    <submittedName>
        <fullName evidence="1">Uncharacterized protein</fullName>
    </submittedName>
</protein>
<evidence type="ECO:0000313" key="2">
    <source>
        <dbReference type="Proteomes" id="UP000828390"/>
    </source>
</evidence>
<dbReference type="Proteomes" id="UP000828390">
    <property type="component" value="Unassembled WGS sequence"/>
</dbReference>
<organism evidence="1 2">
    <name type="scientific">Dreissena polymorpha</name>
    <name type="common">Zebra mussel</name>
    <name type="synonym">Mytilus polymorpha</name>
    <dbReference type="NCBI Taxonomy" id="45954"/>
    <lineage>
        <taxon>Eukaryota</taxon>
        <taxon>Metazoa</taxon>
        <taxon>Spiralia</taxon>
        <taxon>Lophotrochozoa</taxon>
        <taxon>Mollusca</taxon>
        <taxon>Bivalvia</taxon>
        <taxon>Autobranchia</taxon>
        <taxon>Heteroconchia</taxon>
        <taxon>Euheterodonta</taxon>
        <taxon>Imparidentia</taxon>
        <taxon>Neoheterodontei</taxon>
        <taxon>Myida</taxon>
        <taxon>Dreissenoidea</taxon>
        <taxon>Dreissenidae</taxon>
        <taxon>Dreissena</taxon>
    </lineage>
</organism>
<sequence>MASQLTVATICLLLGDEMTQIQAPMGPLAGLGAVGTAEIASAASRVVAAGASLAGTTIRMNVLLRCVTADAIGLV</sequence>